<gene>
    <name evidence="1" type="ORF">THOM_1818</name>
</gene>
<dbReference type="Proteomes" id="UP000011185">
    <property type="component" value="Unassembled WGS sequence"/>
</dbReference>
<dbReference type="HOGENOM" id="CLU_598770_0_0_1"/>
<accession>L7JV80</accession>
<dbReference type="OrthoDB" id="10309540at2759"/>
<reference evidence="1 2" key="1">
    <citation type="journal article" date="2012" name="PLoS Pathog.">
        <title>The genome of the obligate intracellular parasite Trachipleistophora hominis: new insights into microsporidian genome dynamics and reductive evolution.</title>
        <authorList>
            <person name="Heinz E."/>
            <person name="Williams T.A."/>
            <person name="Nakjang S."/>
            <person name="Noel C.J."/>
            <person name="Swan D.C."/>
            <person name="Goldberg A.V."/>
            <person name="Harris S.R."/>
            <person name="Weinmaier T."/>
            <person name="Markert S."/>
            <person name="Becher D."/>
            <person name="Bernhardt J."/>
            <person name="Dagan T."/>
            <person name="Hacker C."/>
            <person name="Lucocq J.M."/>
            <person name="Schweder T."/>
            <person name="Rattei T."/>
            <person name="Hall N."/>
            <person name="Hirt R.P."/>
            <person name="Embley T.M."/>
        </authorList>
    </citation>
    <scope>NUCLEOTIDE SEQUENCE [LARGE SCALE GENOMIC DNA]</scope>
</reference>
<dbReference type="EMBL" id="JH993981">
    <property type="protein sequence ID" value="ELQ75195.1"/>
    <property type="molecule type" value="Genomic_DNA"/>
</dbReference>
<evidence type="ECO:0000313" key="1">
    <source>
        <dbReference type="EMBL" id="ELQ75195.1"/>
    </source>
</evidence>
<proteinExistence type="predicted"/>
<dbReference type="OMA" id="YELLIEY"/>
<organism evidence="1 2">
    <name type="scientific">Trachipleistophora hominis</name>
    <name type="common">Microsporidian parasite</name>
    <dbReference type="NCBI Taxonomy" id="72359"/>
    <lineage>
        <taxon>Eukaryota</taxon>
        <taxon>Fungi</taxon>
        <taxon>Fungi incertae sedis</taxon>
        <taxon>Microsporidia</taxon>
        <taxon>Pleistophoridae</taxon>
        <taxon>Trachipleistophora</taxon>
    </lineage>
</organism>
<evidence type="ECO:0000313" key="2">
    <source>
        <dbReference type="Proteomes" id="UP000011185"/>
    </source>
</evidence>
<sequence>MENATNQGEFKLNVATINKILNMNENVSDVAFTHVKVSTGSYVTFNEKIKQLSIKFSEGLFNLEPYIGQKYRFNKKIAIEILPVENSVANLSKIMMRNFKFTERVKLSDNYERVELNHVHTTGDGEIILNKACKKLNICECSVVINARNVKDLKLLYIQFSITEKNNIKFIGLTSVNHMCLTNICQCVDSIITMLTDRCEIKHLTFENKYAYETSELFSEYYSGMLRRLIYQEKYQSNLSAKLKCLVAKDVNSSVFMYTVPNAVVNFILHEILGKGGMTTVSKLEFISVAIDVNSCMMLRKLQNLTILRICLANITSRFIYNLPTNLKLLDITDFSSENVSWATKYAIKPAVIIRSQKRLEVLIVDLQFLYNFSAISMRFPHLKVLKVRYSQSTIIHSRMQGNKMNVYELLIEYNADQVEAYQISAISPEMVYLLENLKLYVDFDSLDCLAFVSENKSVVIDPKTFKAKVFG</sequence>
<dbReference type="VEuPathDB" id="MicrosporidiaDB:THOM_1818"/>
<keyword evidence="2" id="KW-1185">Reference proteome</keyword>
<protein>
    <submittedName>
        <fullName evidence="1">Putative LRR containing protein</fullName>
    </submittedName>
</protein>
<dbReference type="InParanoid" id="L7JV80"/>
<dbReference type="AlphaFoldDB" id="L7JV80"/>
<name>L7JV80_TRAHO</name>